<organism evidence="7 8">
    <name type="scientific">Tieghemostelium lacteum</name>
    <name type="common">Slime mold</name>
    <name type="synonym">Dictyostelium lacteum</name>
    <dbReference type="NCBI Taxonomy" id="361077"/>
    <lineage>
        <taxon>Eukaryota</taxon>
        <taxon>Amoebozoa</taxon>
        <taxon>Evosea</taxon>
        <taxon>Eumycetozoa</taxon>
        <taxon>Dictyostelia</taxon>
        <taxon>Dictyosteliales</taxon>
        <taxon>Raperosteliaceae</taxon>
        <taxon>Tieghemostelium</taxon>
    </lineage>
</organism>
<sequence length="764" mass="87989">MLPNVIIIEILEHILNSFVKIESLPYFVDRFSLVSKKWNREILPKLRKSDHIYLGGKEDILFTQLQRIAKSGIQYTLKIRLSEPDVDVFYPLIKDNVKTLICDSLTNREIRSYPNLELIDISVYNPGTGIEEIDKEYIFDNNIKMDIFYCHSDSNDPVTQAVLHAPNVQTIFLMCGNFEFKFLNGCQSYATITSFTIYATTLQRLDYITVILENLVMATTIDIDDINFIETDSEMLNKIACKVSTANISKTIENLTLVYKESCHISNSSILNLFAKLPKLQKLSIKITTLIIDYTDPVKSKNFRQLDLVFREIVKTDSTLFLLNSYSQLTAKSLVLSSQLLLDIPNNFWETPLFTKIESLIIESISDKSLSSDTVNIVVSKLPIKSLAFSGIENKYHTFPIQWDSLKLSLLKNKDLTSIHFGTMEVQSCSDLLLLKIPNLKEIIINNLRMDIGSPFLTLVNCLKFHETLEKFHAIQSSYTGYSQLNTVIDILQNNYKLTELILPFAKFKDSDLIIKQQLPILNKILKTNTNISLLNFSDKNIHNNLFQKVLLTCGSALIGFVNPHRTDMIATLGEVTGECAVKSMKNKMMLDPIGREILKDKPRIRQSTFPQNLHLLPKNTFGGAYYQFMNSHGYSADDRQEVRMIEDPDDAYVMQRYREVHDFWHVLAGIETDVQGELAVKWLEMIQTGLPMTAMSSIVGPLRCTWSEQMELYNHMIPWAIKTGRNCKNLMNVRYEDHWEQNLDDFRNYLNFQPYQYQNKKTN</sequence>
<comment type="function">
    <text evidence="6">Lyase that catalyzes the C1-decarboxylation of 4-hydroxy-3-methoxy-5-(all-trans-polyprenyl)benzoic acid into 2-methoxy-6-(all-trans-polyprenyl)phenol during ubiquinone biosynthesis.</text>
</comment>
<dbReference type="EC" id="4.1.1.130" evidence="6"/>
<feature type="binding site" evidence="6">
    <location>
        <position position="666"/>
    </location>
    <ligand>
        <name>Zn(2+)</name>
        <dbReference type="ChEBI" id="CHEBI:29105"/>
    </ligand>
</feature>
<dbReference type="InterPro" id="IPR027540">
    <property type="entry name" value="Coq4_euk"/>
</dbReference>
<keyword evidence="6" id="KW-0479">Metal-binding</keyword>
<evidence type="ECO:0000256" key="5">
    <source>
        <dbReference type="ARBA" id="ARBA00023239"/>
    </source>
</evidence>
<gene>
    <name evidence="7" type="ORF">DLAC_06004</name>
</gene>
<protein>
    <recommendedName>
        <fullName evidence="6">Ubiquinone biosynthesis protein COQ4 homolog, mitochondrial</fullName>
    </recommendedName>
    <alternativeName>
        <fullName evidence="6">4-hydroxy-3-methoxy-5-polyprenylbenzoate decarboxylase</fullName>
        <ecNumber evidence="6">4.1.1.130</ecNumber>
    </alternativeName>
    <alternativeName>
        <fullName evidence="6">Coenzyme Q biosynthesis protein 4 homolog</fullName>
    </alternativeName>
</protein>
<feature type="binding site" evidence="6">
    <location>
        <position position="678"/>
    </location>
    <ligand>
        <name>Zn(2+)</name>
        <dbReference type="ChEBI" id="CHEBI:29105"/>
    </ligand>
</feature>
<keyword evidence="1 6" id="KW-0831">Ubiquinone biosynthesis</keyword>
<dbReference type="EMBL" id="LODT01000028">
    <property type="protein sequence ID" value="KYQ93334.1"/>
    <property type="molecule type" value="Genomic_DNA"/>
</dbReference>
<dbReference type="HAMAP" id="MF_03111">
    <property type="entry name" value="Coq4"/>
    <property type="match status" value="1"/>
</dbReference>
<comment type="cofactor">
    <cofactor evidence="6">
        <name>Zn(2+)</name>
        <dbReference type="ChEBI" id="CHEBI:29105"/>
    </cofactor>
</comment>
<evidence type="ECO:0000256" key="1">
    <source>
        <dbReference type="ARBA" id="ARBA00022688"/>
    </source>
</evidence>
<comment type="subcellular location">
    <subcellularLocation>
        <location evidence="6">Mitochondrion inner membrane</location>
        <topology evidence="6">Peripheral membrane protein</topology>
        <orientation evidence="6">Matrix side</orientation>
    </subcellularLocation>
</comment>
<evidence type="ECO:0000256" key="4">
    <source>
        <dbReference type="ARBA" id="ARBA00023136"/>
    </source>
</evidence>
<evidence type="ECO:0000313" key="7">
    <source>
        <dbReference type="EMBL" id="KYQ93334.1"/>
    </source>
</evidence>
<keyword evidence="8" id="KW-1185">Reference proteome</keyword>
<dbReference type="STRING" id="361077.A0A151ZHJ4"/>
<comment type="caution">
    <text evidence="7">The sequence shown here is derived from an EMBL/GenBank/DDBJ whole genome shotgun (WGS) entry which is preliminary data.</text>
</comment>
<dbReference type="GO" id="GO:0120539">
    <property type="term" value="F:4-hydroxy-3-methoxy-5-polyprenylbenzoate decarboxylase activity"/>
    <property type="evidence" value="ECO:0007669"/>
    <property type="project" value="UniProtKB-EC"/>
</dbReference>
<comment type="catalytic activity">
    <reaction evidence="6">
        <text>a 4-hydroxy-3-methoxy-5-(all-trans-polyprenyl)benzoate + H(+) = a 2-methoxy-6-(all-trans-polyprenyl)phenol + CO2</text>
        <dbReference type="Rhea" id="RHEA:81179"/>
        <dbReference type="Rhea" id="RHEA-COMP:9551"/>
        <dbReference type="Rhea" id="RHEA-COMP:10931"/>
        <dbReference type="ChEBI" id="CHEBI:15378"/>
        <dbReference type="ChEBI" id="CHEBI:16526"/>
        <dbReference type="ChEBI" id="CHEBI:62731"/>
        <dbReference type="ChEBI" id="CHEBI:84443"/>
        <dbReference type="EC" id="4.1.1.130"/>
    </reaction>
</comment>
<keyword evidence="3 6" id="KW-0496">Mitochondrion</keyword>
<evidence type="ECO:0000256" key="6">
    <source>
        <dbReference type="HAMAP-Rule" id="MF_03111"/>
    </source>
</evidence>
<feature type="binding site" evidence="6">
    <location>
        <position position="663"/>
    </location>
    <ligand>
        <name>Zn(2+)</name>
        <dbReference type="ChEBI" id="CHEBI:29105"/>
    </ligand>
</feature>
<dbReference type="GO" id="GO:0031314">
    <property type="term" value="C:extrinsic component of mitochondrial inner membrane"/>
    <property type="evidence" value="ECO:0007669"/>
    <property type="project" value="UniProtKB-UniRule"/>
</dbReference>
<comment type="subunit">
    <text evidence="6">Component of a multi-subunit COQ enzyme complex.</text>
</comment>
<evidence type="ECO:0000256" key="3">
    <source>
        <dbReference type="ARBA" id="ARBA00023128"/>
    </source>
</evidence>
<dbReference type="PANTHER" id="PTHR12922:SF7">
    <property type="entry name" value="UBIQUINONE BIOSYNTHESIS PROTEIN COQ4 HOMOLOG, MITOCHONDRIAL"/>
    <property type="match status" value="1"/>
</dbReference>
<keyword evidence="2 6" id="KW-0999">Mitochondrion inner membrane</keyword>
<keyword evidence="5 6" id="KW-0456">Lyase</keyword>
<proteinExistence type="inferred from homology"/>
<comment type="pathway">
    <text evidence="6">Cofactor biosynthesis; ubiquinone biosynthesis.</text>
</comment>
<keyword evidence="4 6" id="KW-0472">Membrane</keyword>
<evidence type="ECO:0000313" key="8">
    <source>
        <dbReference type="Proteomes" id="UP000076078"/>
    </source>
</evidence>
<dbReference type="InterPro" id="IPR007715">
    <property type="entry name" value="Coq4"/>
</dbReference>
<dbReference type="Pfam" id="PF05019">
    <property type="entry name" value="Coq4"/>
    <property type="match status" value="1"/>
</dbReference>
<dbReference type="Proteomes" id="UP000076078">
    <property type="component" value="Unassembled WGS sequence"/>
</dbReference>
<reference evidence="7 8" key="1">
    <citation type="submission" date="2015-12" db="EMBL/GenBank/DDBJ databases">
        <title>Dictyostelia acquired genes for synthesis and detection of signals that induce cell-type specialization by lateral gene transfer from prokaryotes.</title>
        <authorList>
            <person name="Gloeckner G."/>
            <person name="Schaap P."/>
        </authorList>
    </citation>
    <scope>NUCLEOTIDE SEQUENCE [LARGE SCALE GENOMIC DNA]</scope>
    <source>
        <strain evidence="7 8">TK</strain>
    </source>
</reference>
<comment type="similarity">
    <text evidence="6">Belongs to the COQ4 family.</text>
</comment>
<feature type="binding site" evidence="6">
    <location>
        <position position="662"/>
    </location>
    <ligand>
        <name>Zn(2+)</name>
        <dbReference type="ChEBI" id="CHEBI:29105"/>
    </ligand>
</feature>
<dbReference type="UniPathway" id="UPA00232"/>
<name>A0A151ZHJ4_TIELA</name>
<accession>A0A151ZHJ4</accession>
<keyword evidence="6" id="KW-0862">Zinc</keyword>
<evidence type="ECO:0000256" key="2">
    <source>
        <dbReference type="ARBA" id="ARBA00022792"/>
    </source>
</evidence>
<dbReference type="OrthoDB" id="4249at2759"/>
<dbReference type="InParanoid" id="A0A151ZHJ4"/>
<dbReference type="AlphaFoldDB" id="A0A151ZHJ4"/>
<dbReference type="GO" id="GO:0008270">
    <property type="term" value="F:zinc ion binding"/>
    <property type="evidence" value="ECO:0007669"/>
    <property type="project" value="UniProtKB-UniRule"/>
</dbReference>
<dbReference type="PANTHER" id="PTHR12922">
    <property type="entry name" value="UBIQUINONE BIOSYNTHESIS PROTEIN"/>
    <property type="match status" value="1"/>
</dbReference>